<dbReference type="GO" id="GO:0005524">
    <property type="term" value="F:ATP binding"/>
    <property type="evidence" value="ECO:0007669"/>
    <property type="project" value="UniProtKB-KW"/>
</dbReference>
<dbReference type="InterPro" id="IPR050683">
    <property type="entry name" value="Bact_Polysacc_Export_ATP-bd"/>
</dbReference>
<comment type="similarity">
    <text evidence="1">Belongs to the ABC transporter superfamily.</text>
</comment>
<dbReference type="Pfam" id="PF00005">
    <property type="entry name" value="ABC_tran"/>
    <property type="match status" value="1"/>
</dbReference>
<evidence type="ECO:0000313" key="6">
    <source>
        <dbReference type="EMBL" id="PWK53122.1"/>
    </source>
</evidence>
<dbReference type="CDD" id="cd03220">
    <property type="entry name" value="ABC_KpsT_Wzt"/>
    <property type="match status" value="1"/>
</dbReference>
<dbReference type="EMBL" id="QGGV01000014">
    <property type="protein sequence ID" value="PWK53122.1"/>
    <property type="molecule type" value="Genomic_DNA"/>
</dbReference>
<keyword evidence="4" id="KW-0067">ATP-binding</keyword>
<dbReference type="InterPro" id="IPR003439">
    <property type="entry name" value="ABC_transporter-like_ATP-bd"/>
</dbReference>
<keyword evidence="2" id="KW-0813">Transport</keyword>
<accession>A0A316FXP3</accession>
<keyword evidence="3" id="KW-0547">Nucleotide-binding</keyword>
<dbReference type="GO" id="GO:0016020">
    <property type="term" value="C:membrane"/>
    <property type="evidence" value="ECO:0007669"/>
    <property type="project" value="InterPro"/>
</dbReference>
<dbReference type="KEGG" id="salo:EF888_06180"/>
<protein>
    <submittedName>
        <fullName evidence="6">ABC-type polysaccharide/polyol phosphate transport system ATPase subunit</fullName>
    </submittedName>
</protein>
<proteinExistence type="inferred from homology"/>
<dbReference type="Gene3D" id="3.40.50.300">
    <property type="entry name" value="P-loop containing nucleotide triphosphate hydrolases"/>
    <property type="match status" value="1"/>
</dbReference>
<dbReference type="RefSeq" id="WP_109761086.1">
    <property type="nucleotide sequence ID" value="NZ_CP034588.1"/>
</dbReference>
<evidence type="ECO:0000256" key="1">
    <source>
        <dbReference type="ARBA" id="ARBA00005417"/>
    </source>
</evidence>
<dbReference type="AlphaFoldDB" id="A0A316FXP3"/>
<dbReference type="Proteomes" id="UP000245390">
    <property type="component" value="Unassembled WGS sequence"/>
</dbReference>
<dbReference type="SMART" id="SM00382">
    <property type="entry name" value="AAA"/>
    <property type="match status" value="1"/>
</dbReference>
<dbReference type="InterPro" id="IPR027417">
    <property type="entry name" value="P-loop_NTPase"/>
</dbReference>
<sequence>MSDVVIRAEGLGKKYVIGHESAERYTALRDVLAQQARRLVRSARDMAAGRALIAGDEREEFWALRDVNFEIKRGEVVGIIGRNGAGKSTLLKVLSRITEPSEGRVTIDGRVASLLEVGTGFHPELTGRENIFLNGAILGMTRAEIRRKFDEIVAFAGVEKFLDTPVKRYSSGMYVRLAFSVAAHLEPEILVVDEVLAVGDAEFQKKCVGKMQDVASEGRTVVFVSHNMAAVKSLCPKAMYLNGGTGQGTEETEKAVQNYLKSIPTGPRKIEEFSRFSNDYVELHSIELADDKFAVSGRLLKWHPALTFSAIVAANDETELFWTTNRDAGPTLGRDMEGEDFSLILEIPYNLLNTGRYKLFFVLFIHNQEWIVKKGDLAHFTIEKEFNHHLVHDFSSRPGALAPVLGWKTYRASLPCA</sequence>
<comment type="caution">
    <text evidence="6">The sequence shown here is derived from an EMBL/GenBank/DDBJ whole genome shotgun (WGS) entry which is preliminary data.</text>
</comment>
<reference evidence="6 7" key="1">
    <citation type="submission" date="2018-05" db="EMBL/GenBank/DDBJ databases">
        <title>Genomic Encyclopedia of Type Strains, Phase IV (KMG-IV): sequencing the most valuable type-strain genomes for metagenomic binning, comparative biology and taxonomic classification.</title>
        <authorList>
            <person name="Goeker M."/>
        </authorList>
    </citation>
    <scope>NUCLEOTIDE SEQUENCE [LARGE SCALE GENOMIC DNA]</scope>
    <source>
        <strain evidence="6 7">DSM 103371</strain>
    </source>
</reference>
<evidence type="ECO:0000256" key="3">
    <source>
        <dbReference type="ARBA" id="ARBA00022741"/>
    </source>
</evidence>
<evidence type="ECO:0000313" key="7">
    <source>
        <dbReference type="Proteomes" id="UP000245390"/>
    </source>
</evidence>
<dbReference type="InterPro" id="IPR003593">
    <property type="entry name" value="AAA+_ATPase"/>
</dbReference>
<keyword evidence="7" id="KW-1185">Reference proteome</keyword>
<dbReference type="GO" id="GO:0140359">
    <property type="term" value="F:ABC-type transporter activity"/>
    <property type="evidence" value="ECO:0007669"/>
    <property type="project" value="InterPro"/>
</dbReference>
<feature type="domain" description="ABC transporter" evidence="5">
    <location>
        <begin position="43"/>
        <end position="268"/>
    </location>
</feature>
<gene>
    <name evidence="6" type="ORF">C8D95_11424</name>
</gene>
<evidence type="ECO:0000256" key="4">
    <source>
        <dbReference type="ARBA" id="ARBA00022840"/>
    </source>
</evidence>
<dbReference type="SUPFAM" id="SSF52540">
    <property type="entry name" value="P-loop containing nucleoside triphosphate hydrolases"/>
    <property type="match status" value="1"/>
</dbReference>
<dbReference type="PANTHER" id="PTHR46743:SF2">
    <property type="entry name" value="TEICHOIC ACIDS EXPORT ATP-BINDING PROTEIN TAGH"/>
    <property type="match status" value="1"/>
</dbReference>
<dbReference type="PANTHER" id="PTHR46743">
    <property type="entry name" value="TEICHOIC ACIDS EXPORT ATP-BINDING PROTEIN TAGH"/>
    <property type="match status" value="1"/>
</dbReference>
<dbReference type="GO" id="GO:0016887">
    <property type="term" value="F:ATP hydrolysis activity"/>
    <property type="evidence" value="ECO:0007669"/>
    <property type="project" value="InterPro"/>
</dbReference>
<evidence type="ECO:0000256" key="2">
    <source>
        <dbReference type="ARBA" id="ARBA00022448"/>
    </source>
</evidence>
<name>A0A316FXP3_9RHOB</name>
<dbReference type="PROSITE" id="PS50893">
    <property type="entry name" value="ABC_TRANSPORTER_2"/>
    <property type="match status" value="1"/>
</dbReference>
<organism evidence="6 7">
    <name type="scientific">Silicimonas algicola</name>
    <dbReference type="NCBI Taxonomy" id="1826607"/>
    <lineage>
        <taxon>Bacteria</taxon>
        <taxon>Pseudomonadati</taxon>
        <taxon>Pseudomonadota</taxon>
        <taxon>Alphaproteobacteria</taxon>
        <taxon>Rhodobacterales</taxon>
        <taxon>Paracoccaceae</taxon>
    </lineage>
</organism>
<evidence type="ECO:0000259" key="5">
    <source>
        <dbReference type="PROSITE" id="PS50893"/>
    </source>
</evidence>
<dbReference type="OrthoDB" id="9778870at2"/>
<dbReference type="InterPro" id="IPR015860">
    <property type="entry name" value="ABC_transpr_TagH-like"/>
</dbReference>